<dbReference type="FunFam" id="1.25.40.10:FF:000306">
    <property type="entry name" value="Cell cycle control protein cwf4"/>
    <property type="match status" value="1"/>
</dbReference>
<dbReference type="SUPFAM" id="SSF48452">
    <property type="entry name" value="TPR-like"/>
    <property type="match status" value="4"/>
</dbReference>
<name>A0AAU9T817_THLAR</name>
<dbReference type="InterPro" id="IPR055430">
    <property type="entry name" value="HAT_Syf1_CNRKL1_C"/>
</dbReference>
<dbReference type="GO" id="GO:0000974">
    <property type="term" value="C:Prp19 complex"/>
    <property type="evidence" value="ECO:0007669"/>
    <property type="project" value="TreeGrafter"/>
</dbReference>
<comment type="subcellular location">
    <subcellularLocation>
        <location evidence="1">Nucleus</location>
    </subcellularLocation>
</comment>
<evidence type="ECO:0000256" key="1">
    <source>
        <dbReference type="ARBA" id="ARBA00004123"/>
    </source>
</evidence>
<evidence type="ECO:0000256" key="9">
    <source>
        <dbReference type="SAM" id="MobiDB-lite"/>
    </source>
</evidence>
<dbReference type="GO" id="GO:0071014">
    <property type="term" value="C:post-mRNA release spliceosomal complex"/>
    <property type="evidence" value="ECO:0007669"/>
    <property type="project" value="TreeGrafter"/>
</dbReference>
<keyword evidence="7" id="KW-0539">Nucleus</keyword>
<dbReference type="GO" id="GO:0071007">
    <property type="term" value="C:U2-type catalytic step 2 spliceosome"/>
    <property type="evidence" value="ECO:0007669"/>
    <property type="project" value="TreeGrafter"/>
</dbReference>
<dbReference type="Pfam" id="PF23231">
    <property type="entry name" value="HAT_Syf1_CNRKL1_C"/>
    <property type="match status" value="1"/>
</dbReference>
<dbReference type="PANTHER" id="PTHR11246:SF3">
    <property type="entry name" value="CROOKED NECK-LIKE PROTEIN 1"/>
    <property type="match status" value="1"/>
</dbReference>
<dbReference type="EMBL" id="OU466863">
    <property type="protein sequence ID" value="CAH2080233.1"/>
    <property type="molecule type" value="Genomic_DNA"/>
</dbReference>
<reference evidence="12 13" key="1">
    <citation type="submission" date="2022-03" db="EMBL/GenBank/DDBJ databases">
        <authorList>
            <person name="Nunn A."/>
            <person name="Chopra R."/>
            <person name="Nunn A."/>
            <person name="Contreras Garrido A."/>
        </authorList>
    </citation>
    <scope>NUCLEOTIDE SEQUENCE [LARGE SCALE GENOMIC DNA]</scope>
</reference>
<evidence type="ECO:0000256" key="3">
    <source>
        <dbReference type="ARBA" id="ARBA00022664"/>
    </source>
</evidence>
<dbReference type="InterPro" id="IPR011990">
    <property type="entry name" value="TPR-like_helical_dom_sf"/>
</dbReference>
<evidence type="ECO:0000256" key="4">
    <source>
        <dbReference type="ARBA" id="ARBA00022728"/>
    </source>
</evidence>
<proteinExistence type="inferred from homology"/>
<feature type="domain" description="Pre-mRNA-splicing factor Syf1-like N-terminal HAT-repeats" evidence="11">
    <location>
        <begin position="92"/>
        <end position="237"/>
    </location>
</feature>
<dbReference type="GO" id="GO:0071011">
    <property type="term" value="C:precatalytic spliceosome"/>
    <property type="evidence" value="ECO:0007669"/>
    <property type="project" value="TreeGrafter"/>
</dbReference>
<evidence type="ECO:0000256" key="7">
    <source>
        <dbReference type="ARBA" id="ARBA00023242"/>
    </source>
</evidence>
<dbReference type="AlphaFoldDB" id="A0AAU9T817"/>
<feature type="compositionally biased region" description="Basic and acidic residues" evidence="9">
    <location>
        <begin position="18"/>
        <end position="36"/>
    </location>
</feature>
<comment type="similarity">
    <text evidence="2">Belongs to the crooked-neck family.</text>
</comment>
<keyword evidence="5" id="KW-0677">Repeat</keyword>
<evidence type="ECO:0000259" key="11">
    <source>
        <dbReference type="Pfam" id="PF23233"/>
    </source>
</evidence>
<sequence length="655" mass="78056">MCKKHKESKSREVMASGKDSDRTLGYMTRKDTEVKLPRPTRVKNKTPAPVQITAEQILREARERQEAEIRPPKQKITDSTELSDYRLRRRKEFEDQIRRARWNIQVWVKYAQWEESQKDYARARSVWERAIEGDYRNHTLWLKYAEFEMKNKFVNSARNVWDRAVTLLPRVDQLWYKYIHMEEILGNIAGARQIFERWMNWSPDQQGWLSFIKFELRYNEIERARSIYERFVLCHPKVSAYIRYAKFEMKGGEVGRARSVYERATEKLADDEEAETLFVAFAEFEERCKEPERARFIYKFALDHIPKGRAEDLYKKFVAFEKQYGDKEGIEDAIVGKRRINYALYEEIEAEDVERTRDVYRECLKLIPHAKFSFAKVWLLAAQFEIRQLNLTGARQILGNAIGKAPKDKIFKKYIEIELQLGNIDRCRKLYERYLEWSPENCYAWSKYAELERSLAETDRARAIFELAISQPALDMPELLWKAYIDFEISEGELERTRALYERLLDRTKHYKVWVSFAKFEASAAEEDEGDEEQEDDVIERRKDCIKRARDIFDRANTYYKDSTPELKEERATLLEDWLNMETSFGELGDVSVVQAKLPKKLKKRKPITREDGSTEYEEYIDYLYPEESQTTNLKILEAAFKWKKQKIAASEDLD</sequence>
<evidence type="ECO:0000256" key="6">
    <source>
        <dbReference type="ARBA" id="ARBA00023187"/>
    </source>
</evidence>
<comment type="function">
    <text evidence="8">Involved in pre-mRNA splicing and cell cycle progression. Required for the spliceosome assembly and initiation of the DNA replication.</text>
</comment>
<evidence type="ECO:0000313" key="13">
    <source>
        <dbReference type="Proteomes" id="UP000836841"/>
    </source>
</evidence>
<evidence type="ECO:0000259" key="10">
    <source>
        <dbReference type="Pfam" id="PF23231"/>
    </source>
</evidence>
<keyword evidence="6" id="KW-0508">mRNA splicing</keyword>
<gene>
    <name evidence="12" type="ORF">TAV2_LOCUS24131</name>
</gene>
<evidence type="ECO:0008006" key="14">
    <source>
        <dbReference type="Google" id="ProtNLM"/>
    </source>
</evidence>
<keyword evidence="4" id="KW-0747">Spliceosome</keyword>
<evidence type="ECO:0000256" key="5">
    <source>
        <dbReference type="ARBA" id="ARBA00022737"/>
    </source>
</evidence>
<dbReference type="GO" id="GO:0000245">
    <property type="term" value="P:spliceosomal complex assembly"/>
    <property type="evidence" value="ECO:0007669"/>
    <property type="project" value="TreeGrafter"/>
</dbReference>
<keyword evidence="13" id="KW-1185">Reference proteome</keyword>
<dbReference type="FunFam" id="1.25.40.10:FF:000048">
    <property type="entry name" value="Cell cycle control protein"/>
    <property type="match status" value="1"/>
</dbReference>
<dbReference type="InterPro" id="IPR055433">
    <property type="entry name" value="HAT_Syf1-like_N"/>
</dbReference>
<evidence type="ECO:0000256" key="8">
    <source>
        <dbReference type="ARBA" id="ARBA00037040"/>
    </source>
</evidence>
<keyword evidence="3" id="KW-0507">mRNA processing</keyword>
<organism evidence="12 13">
    <name type="scientific">Thlaspi arvense</name>
    <name type="common">Field penny-cress</name>
    <dbReference type="NCBI Taxonomy" id="13288"/>
    <lineage>
        <taxon>Eukaryota</taxon>
        <taxon>Viridiplantae</taxon>
        <taxon>Streptophyta</taxon>
        <taxon>Embryophyta</taxon>
        <taxon>Tracheophyta</taxon>
        <taxon>Spermatophyta</taxon>
        <taxon>Magnoliopsida</taxon>
        <taxon>eudicotyledons</taxon>
        <taxon>Gunneridae</taxon>
        <taxon>Pentapetalae</taxon>
        <taxon>rosids</taxon>
        <taxon>malvids</taxon>
        <taxon>Brassicales</taxon>
        <taxon>Brassicaceae</taxon>
        <taxon>Thlaspideae</taxon>
        <taxon>Thlaspi</taxon>
    </lineage>
</organism>
<dbReference type="SMART" id="SM00386">
    <property type="entry name" value="HAT"/>
    <property type="match status" value="12"/>
</dbReference>
<dbReference type="Pfam" id="PF23233">
    <property type="entry name" value="HAT_Syf1_CNRKL1_N"/>
    <property type="match status" value="1"/>
</dbReference>
<evidence type="ECO:0000256" key="2">
    <source>
        <dbReference type="ARBA" id="ARBA00008644"/>
    </source>
</evidence>
<dbReference type="Gene3D" id="1.25.40.10">
    <property type="entry name" value="Tetratricopeptide repeat domain"/>
    <property type="match status" value="3"/>
</dbReference>
<dbReference type="InterPro" id="IPR003107">
    <property type="entry name" value="HAT"/>
</dbReference>
<dbReference type="PANTHER" id="PTHR11246">
    <property type="entry name" value="PRE-MRNA SPLICING FACTOR"/>
    <property type="match status" value="1"/>
</dbReference>
<dbReference type="InterPro" id="IPR045075">
    <property type="entry name" value="Syf1-like"/>
</dbReference>
<feature type="region of interest" description="Disordered" evidence="9">
    <location>
        <begin position="1"/>
        <end position="48"/>
    </location>
</feature>
<evidence type="ECO:0000313" key="12">
    <source>
        <dbReference type="EMBL" id="CAH2080233.1"/>
    </source>
</evidence>
<protein>
    <recommendedName>
        <fullName evidence="14">Crooked neck protein</fullName>
    </recommendedName>
</protein>
<dbReference type="Proteomes" id="UP000836841">
    <property type="component" value="Chromosome 7"/>
</dbReference>
<feature type="domain" description="Pre-mRNA-splicing factor Syf1/CRNKL1-like C-terminal HAT-repeats" evidence="10">
    <location>
        <begin position="351"/>
        <end position="498"/>
    </location>
</feature>
<accession>A0AAU9T817</accession>